<keyword evidence="1 6" id="KW-0819">tRNA processing</keyword>
<protein>
    <recommendedName>
        <fullName evidence="6 7">Ribonuclease P protein component</fullName>
        <shortName evidence="6">RNase P protein</shortName>
        <shortName evidence="6">RNaseP protein</shortName>
        <ecNumber evidence="6 7">3.1.26.5</ecNumber>
    </recommendedName>
    <alternativeName>
        <fullName evidence="6">Protein C5</fullName>
    </alternativeName>
</protein>
<keyword evidence="2 6" id="KW-0540">Nuclease</keyword>
<keyword evidence="4 6" id="KW-0378">Hydrolase</keyword>
<evidence type="ECO:0000256" key="3">
    <source>
        <dbReference type="ARBA" id="ARBA00022759"/>
    </source>
</evidence>
<dbReference type="GO" id="GO:0004526">
    <property type="term" value="F:ribonuclease P activity"/>
    <property type="evidence" value="ECO:0007669"/>
    <property type="project" value="UniProtKB-UniRule"/>
</dbReference>
<dbReference type="GO" id="GO:0001682">
    <property type="term" value="P:tRNA 5'-leader removal"/>
    <property type="evidence" value="ECO:0007669"/>
    <property type="project" value="UniProtKB-UniRule"/>
</dbReference>
<dbReference type="HAMAP" id="MF_00227">
    <property type="entry name" value="RNase_P"/>
    <property type="match status" value="1"/>
</dbReference>
<keyword evidence="3 6" id="KW-0255">Endonuclease</keyword>
<comment type="caution">
    <text evidence="8">The sequence shown here is derived from an EMBL/GenBank/DDBJ whole genome shotgun (WGS) entry which is preliminary data.</text>
</comment>
<dbReference type="NCBIfam" id="TIGR00188">
    <property type="entry name" value="rnpA"/>
    <property type="match status" value="1"/>
</dbReference>
<evidence type="ECO:0000256" key="2">
    <source>
        <dbReference type="ARBA" id="ARBA00022722"/>
    </source>
</evidence>
<dbReference type="InterPro" id="IPR000100">
    <property type="entry name" value="RNase_P"/>
</dbReference>
<keyword evidence="5 6" id="KW-0694">RNA-binding</keyword>
<comment type="function">
    <text evidence="6">RNaseP catalyzes the removal of the 5'-leader sequence from pre-tRNA to produce the mature 5'-terminus. It can also cleave other RNA substrates such as 4.5S RNA. The protein component plays an auxiliary but essential role in vivo by binding to the 5'-leader sequence and broadening the substrate specificity of the ribozyme.</text>
</comment>
<evidence type="ECO:0000256" key="4">
    <source>
        <dbReference type="ARBA" id="ARBA00022801"/>
    </source>
</evidence>
<reference evidence="8 9" key="1">
    <citation type="submission" date="2020-10" db="EMBL/GenBank/DDBJ databases">
        <title>Connecting structure to function with the recovery of over 1000 high-quality activated sludge metagenome-assembled genomes encoding full-length rRNA genes using long-read sequencing.</title>
        <authorList>
            <person name="Singleton C.M."/>
            <person name="Petriglieri F."/>
            <person name="Kristensen J.M."/>
            <person name="Kirkegaard R.H."/>
            <person name="Michaelsen T.Y."/>
            <person name="Andersen M.H."/>
            <person name="Karst S.M."/>
            <person name="Dueholm M.S."/>
            <person name="Nielsen P.H."/>
            <person name="Albertsen M."/>
        </authorList>
    </citation>
    <scope>NUCLEOTIDE SEQUENCE [LARGE SCALE GENOMIC DNA]</scope>
    <source>
        <strain evidence="8">Fred_18-Q3-R57-64_BAT3C.720</strain>
    </source>
</reference>
<comment type="catalytic activity">
    <reaction evidence="6">
        <text>Endonucleolytic cleavage of RNA, removing 5'-extranucleotides from tRNA precursor.</text>
        <dbReference type="EC" id="3.1.26.5"/>
    </reaction>
</comment>
<gene>
    <name evidence="6 8" type="primary">rnpA</name>
    <name evidence="8" type="ORF">IPK02_07460</name>
</gene>
<dbReference type="PANTHER" id="PTHR33992:SF1">
    <property type="entry name" value="RIBONUCLEASE P PROTEIN COMPONENT"/>
    <property type="match status" value="1"/>
</dbReference>
<dbReference type="GO" id="GO:0000049">
    <property type="term" value="F:tRNA binding"/>
    <property type="evidence" value="ECO:0007669"/>
    <property type="project" value="UniProtKB-UniRule"/>
</dbReference>
<comment type="subunit">
    <text evidence="6">Consists of a catalytic RNA component (M1 or rnpB) and a protein subunit.</text>
</comment>
<evidence type="ECO:0000313" key="8">
    <source>
        <dbReference type="EMBL" id="MBK7953796.1"/>
    </source>
</evidence>
<name>A0A935T7X0_9PROT</name>
<comment type="similarity">
    <text evidence="6">Belongs to the RnpA family.</text>
</comment>
<dbReference type="AlphaFoldDB" id="A0A935T7X0"/>
<organism evidence="8 9">
    <name type="scientific">Candidatus Accumulibacter affinis</name>
    <dbReference type="NCBI Taxonomy" id="2954384"/>
    <lineage>
        <taxon>Bacteria</taxon>
        <taxon>Pseudomonadati</taxon>
        <taxon>Pseudomonadota</taxon>
        <taxon>Betaproteobacteria</taxon>
        <taxon>Candidatus Accumulibacter</taxon>
    </lineage>
</organism>
<dbReference type="GO" id="GO:0030677">
    <property type="term" value="C:ribonuclease P complex"/>
    <property type="evidence" value="ECO:0007669"/>
    <property type="project" value="TreeGrafter"/>
</dbReference>
<dbReference type="Gene3D" id="3.30.230.10">
    <property type="match status" value="1"/>
</dbReference>
<dbReference type="Pfam" id="PF00825">
    <property type="entry name" value="Ribonuclease_P"/>
    <property type="match status" value="1"/>
</dbReference>
<dbReference type="SUPFAM" id="SSF54211">
    <property type="entry name" value="Ribosomal protein S5 domain 2-like"/>
    <property type="match status" value="1"/>
</dbReference>
<evidence type="ECO:0000256" key="5">
    <source>
        <dbReference type="ARBA" id="ARBA00022884"/>
    </source>
</evidence>
<proteinExistence type="inferred from homology"/>
<evidence type="ECO:0000256" key="7">
    <source>
        <dbReference type="NCBIfam" id="TIGR00188"/>
    </source>
</evidence>
<sequence>MSDRSGNASGRAVASAAFPKHYRLLKTDEYSSVFGFRRALKSRHFLLHYRPRGADEVPGARLGLVVAKRFLRRSVDRNLVRRLAREQFRLLRTRLRSSDFVLRLAAKPLPIDRQAMAKEIQGLLSKASLPRQ</sequence>
<evidence type="ECO:0000313" key="9">
    <source>
        <dbReference type="Proteomes" id="UP000706151"/>
    </source>
</evidence>
<dbReference type="InterPro" id="IPR014721">
    <property type="entry name" value="Ribsml_uS5_D2-typ_fold_subgr"/>
</dbReference>
<dbReference type="InterPro" id="IPR020568">
    <property type="entry name" value="Ribosomal_Su5_D2-typ_SF"/>
</dbReference>
<dbReference type="PANTHER" id="PTHR33992">
    <property type="entry name" value="RIBONUCLEASE P PROTEIN COMPONENT"/>
    <property type="match status" value="1"/>
</dbReference>
<accession>A0A935T7X0</accession>
<dbReference type="GO" id="GO:0042781">
    <property type="term" value="F:3'-tRNA processing endoribonuclease activity"/>
    <property type="evidence" value="ECO:0007669"/>
    <property type="project" value="TreeGrafter"/>
</dbReference>
<dbReference type="EC" id="3.1.26.5" evidence="6 7"/>
<dbReference type="EMBL" id="JADJOT010000007">
    <property type="protein sequence ID" value="MBK7953796.1"/>
    <property type="molecule type" value="Genomic_DNA"/>
</dbReference>
<evidence type="ECO:0000256" key="6">
    <source>
        <dbReference type="HAMAP-Rule" id="MF_00227"/>
    </source>
</evidence>
<dbReference type="Proteomes" id="UP000706151">
    <property type="component" value="Unassembled WGS sequence"/>
</dbReference>
<evidence type="ECO:0000256" key="1">
    <source>
        <dbReference type="ARBA" id="ARBA00022694"/>
    </source>
</evidence>